<dbReference type="SUPFAM" id="SSF52047">
    <property type="entry name" value="RNI-like"/>
    <property type="match status" value="1"/>
</dbReference>
<evidence type="ECO:0000259" key="1">
    <source>
        <dbReference type="SMART" id="SM00579"/>
    </source>
</evidence>
<proteinExistence type="predicted"/>
<dbReference type="OrthoDB" id="586691at2759"/>
<keyword evidence="3" id="KW-1185">Reference proteome</keyword>
<dbReference type="InterPro" id="IPR050232">
    <property type="entry name" value="FBL13/AtMIF1-like"/>
</dbReference>
<dbReference type="STRING" id="337451.A0A443N4S0"/>
<name>A0A443N4S0_9MAGN</name>
<dbReference type="InterPro" id="IPR006566">
    <property type="entry name" value="FBD"/>
</dbReference>
<evidence type="ECO:0000313" key="2">
    <source>
        <dbReference type="EMBL" id="RWR73519.1"/>
    </source>
</evidence>
<reference evidence="2 3" key="1">
    <citation type="journal article" date="2019" name="Nat. Plants">
        <title>Stout camphor tree genome fills gaps in understanding of flowering plant genome evolution.</title>
        <authorList>
            <person name="Chaw S.M."/>
            <person name="Liu Y.C."/>
            <person name="Wu Y.W."/>
            <person name="Wang H.Y."/>
            <person name="Lin C.I."/>
            <person name="Wu C.S."/>
            <person name="Ke H.M."/>
            <person name="Chang L.Y."/>
            <person name="Hsu C.Y."/>
            <person name="Yang H.T."/>
            <person name="Sudianto E."/>
            <person name="Hsu M.H."/>
            <person name="Wu K.P."/>
            <person name="Wang L.N."/>
            <person name="Leebens-Mack J.H."/>
            <person name="Tsai I.J."/>
        </authorList>
    </citation>
    <scope>NUCLEOTIDE SEQUENCE [LARGE SCALE GENOMIC DNA]</scope>
    <source>
        <strain evidence="3">cv. Chaw 1501</strain>
        <tissue evidence="2">Young leaves</tissue>
    </source>
</reference>
<dbReference type="InterPro" id="IPR055357">
    <property type="entry name" value="LRR_At1g61320_AtMIF1"/>
</dbReference>
<dbReference type="Gene3D" id="3.80.10.10">
    <property type="entry name" value="Ribonuclease Inhibitor"/>
    <property type="match status" value="1"/>
</dbReference>
<dbReference type="PANTHER" id="PTHR31900:SF30">
    <property type="entry name" value="SUPERFAMILY PROTEIN, PUTATIVE-RELATED"/>
    <property type="match status" value="1"/>
</dbReference>
<accession>A0A443N4S0</accession>
<dbReference type="Proteomes" id="UP000283530">
    <property type="component" value="Unassembled WGS sequence"/>
</dbReference>
<evidence type="ECO:0000313" key="3">
    <source>
        <dbReference type="Proteomes" id="UP000283530"/>
    </source>
</evidence>
<protein>
    <submittedName>
        <fullName evidence="2">F-box domain-containing protein/FBD domain-containing protein</fullName>
    </submittedName>
</protein>
<dbReference type="InterPro" id="IPR032675">
    <property type="entry name" value="LRR_dom_sf"/>
</dbReference>
<dbReference type="InterPro" id="IPR036047">
    <property type="entry name" value="F-box-like_dom_sf"/>
</dbReference>
<dbReference type="InterPro" id="IPR001810">
    <property type="entry name" value="F-box_dom"/>
</dbReference>
<dbReference type="PANTHER" id="PTHR31900">
    <property type="entry name" value="F-BOX/RNI SUPERFAMILY PROTEIN-RELATED"/>
    <property type="match status" value="1"/>
</dbReference>
<organism evidence="2 3">
    <name type="scientific">Cinnamomum micranthum f. kanehirae</name>
    <dbReference type="NCBI Taxonomy" id="337451"/>
    <lineage>
        <taxon>Eukaryota</taxon>
        <taxon>Viridiplantae</taxon>
        <taxon>Streptophyta</taxon>
        <taxon>Embryophyta</taxon>
        <taxon>Tracheophyta</taxon>
        <taxon>Spermatophyta</taxon>
        <taxon>Magnoliopsida</taxon>
        <taxon>Magnoliidae</taxon>
        <taxon>Laurales</taxon>
        <taxon>Lauraceae</taxon>
        <taxon>Cinnamomum</taxon>
    </lineage>
</organism>
<feature type="domain" description="FBD" evidence="1">
    <location>
        <begin position="389"/>
        <end position="457"/>
    </location>
</feature>
<comment type="caution">
    <text evidence="2">The sequence shown here is derived from an EMBL/GenBank/DDBJ whole genome shotgun (WGS) entry which is preliminary data.</text>
</comment>
<dbReference type="Pfam" id="PF00646">
    <property type="entry name" value="F-box"/>
    <property type="match status" value="1"/>
</dbReference>
<dbReference type="EMBL" id="QPKB01000001">
    <property type="protein sequence ID" value="RWR73519.1"/>
    <property type="molecule type" value="Genomic_DNA"/>
</dbReference>
<sequence length="458" mass="52999">MSKQRLLDDGDPYSNLGEDLWSSILSLLPVHEAVRTSILSRTWRNAWMQIPHLNICFITMCEQLKWDYNTDSEKWRHVVGKILTSHTGHIQSCIIDPCGSNTNRRCLDGWISILIEKSISELTLKFNHYLSKRSTFRTYRVPHCLFSCKSLRSLELSGCFLRAKTDLSFGCNKLRVMKLDWNRISLKFLHALLHQCSSLETLEVIKCSLGGFDRKESILSINAPHLKVLHITGSHDMSQNIAWKLVLINAPRLKRLDLGMLNFKESHITARELEIFNGFMRGFYDGQINLKYEALKMEAILNSIANVKALMLHLPNSNECLSAGSFQIPTFMKLKELMISLDWTEERGVIFLVSMLRRCPYLAVLILRGRRESKLSLGFDYWEKQERFNCFNHTLRRVTIEWKSNYEIEFAKYVLAKAKVLKHLTICRMSSQPLEEEVLASLPLVERASRNAKLTIRG</sequence>
<dbReference type="SMART" id="SM00579">
    <property type="entry name" value="FBD"/>
    <property type="match status" value="1"/>
</dbReference>
<dbReference type="AlphaFoldDB" id="A0A443N4S0"/>
<dbReference type="SUPFAM" id="SSF81383">
    <property type="entry name" value="F-box domain"/>
    <property type="match status" value="1"/>
</dbReference>
<gene>
    <name evidence="2" type="ORF">CKAN_00180500</name>
</gene>
<dbReference type="Pfam" id="PF23622">
    <property type="entry name" value="LRR_At1g61320_AtMIF1"/>
    <property type="match status" value="1"/>
</dbReference>